<dbReference type="InterPro" id="IPR000782">
    <property type="entry name" value="FAS1_domain"/>
</dbReference>
<keyword evidence="1" id="KW-0732">Signal</keyword>
<feature type="domain" description="FAS1" evidence="2">
    <location>
        <begin position="48"/>
        <end position="185"/>
    </location>
</feature>
<accession>A0A7S4IWI4</accession>
<feature type="chain" id="PRO_5031018555" description="FAS1 domain-containing protein" evidence="1">
    <location>
        <begin position="16"/>
        <end position="194"/>
    </location>
</feature>
<dbReference type="InterPro" id="IPR050904">
    <property type="entry name" value="Adhesion/Biosynth-related"/>
</dbReference>
<gene>
    <name evidence="3" type="ORF">OAUR00152_LOCUS16280</name>
</gene>
<dbReference type="EMBL" id="HBKQ01023921">
    <property type="protein sequence ID" value="CAE2241937.1"/>
    <property type="molecule type" value="Transcribed_RNA"/>
</dbReference>
<feature type="signal peptide" evidence="1">
    <location>
        <begin position="1"/>
        <end position="15"/>
    </location>
</feature>
<evidence type="ECO:0000313" key="3">
    <source>
        <dbReference type="EMBL" id="CAE2241937.1"/>
    </source>
</evidence>
<dbReference type="GO" id="GO:0005615">
    <property type="term" value="C:extracellular space"/>
    <property type="evidence" value="ECO:0007669"/>
    <property type="project" value="TreeGrafter"/>
</dbReference>
<proteinExistence type="predicted"/>
<evidence type="ECO:0000259" key="2">
    <source>
        <dbReference type="PROSITE" id="PS50213"/>
    </source>
</evidence>
<dbReference type="InterPro" id="IPR036378">
    <property type="entry name" value="FAS1_dom_sf"/>
</dbReference>
<name>A0A7S4IWI4_9STRA</name>
<reference evidence="3" key="1">
    <citation type="submission" date="2021-01" db="EMBL/GenBank/DDBJ databases">
        <authorList>
            <person name="Corre E."/>
            <person name="Pelletier E."/>
            <person name="Niang G."/>
            <person name="Scheremetjew M."/>
            <person name="Finn R."/>
            <person name="Kale V."/>
            <person name="Holt S."/>
            <person name="Cochrane G."/>
            <person name="Meng A."/>
            <person name="Brown T."/>
            <person name="Cohen L."/>
        </authorList>
    </citation>
    <scope>NUCLEOTIDE SEQUENCE</scope>
    <source>
        <strain evidence="3">Isolate 1302-5</strain>
    </source>
</reference>
<dbReference type="PANTHER" id="PTHR10900:SF77">
    <property type="entry name" value="FI19380P1"/>
    <property type="match status" value="1"/>
</dbReference>
<sequence>MKLFLSAAFIASASAFAPTSFTGRTSVARDASIADTIASLQGPEIFWGSEGVLVGKDEADIKGYDNFSKLAAALESNGVDLSSGDYTILAPSDSAFEKHENEVGTPIDGDVLKYHVIPGKKTLDMLTSDQETLQGGTLTSYRKFRKNWLDFAIVGLKSEGPSKSSNWPADVEADNGIIHGIDTVLVPGAYTGSR</sequence>
<dbReference type="SMART" id="SM00554">
    <property type="entry name" value="FAS1"/>
    <property type="match status" value="1"/>
</dbReference>
<dbReference type="PROSITE" id="PS50213">
    <property type="entry name" value="FAS1"/>
    <property type="match status" value="1"/>
</dbReference>
<dbReference type="AlphaFoldDB" id="A0A7S4IWI4"/>
<dbReference type="SUPFAM" id="SSF82153">
    <property type="entry name" value="FAS1 domain"/>
    <property type="match status" value="1"/>
</dbReference>
<dbReference type="PANTHER" id="PTHR10900">
    <property type="entry name" value="PERIOSTIN-RELATED"/>
    <property type="match status" value="1"/>
</dbReference>
<protein>
    <recommendedName>
        <fullName evidence="2">FAS1 domain-containing protein</fullName>
    </recommendedName>
</protein>
<evidence type="ECO:0000256" key="1">
    <source>
        <dbReference type="SAM" id="SignalP"/>
    </source>
</evidence>
<dbReference type="Gene3D" id="2.30.180.10">
    <property type="entry name" value="FAS1 domain"/>
    <property type="match status" value="1"/>
</dbReference>
<dbReference type="Pfam" id="PF02469">
    <property type="entry name" value="Fasciclin"/>
    <property type="match status" value="1"/>
</dbReference>
<organism evidence="3">
    <name type="scientific">Odontella aurita</name>
    <dbReference type="NCBI Taxonomy" id="265563"/>
    <lineage>
        <taxon>Eukaryota</taxon>
        <taxon>Sar</taxon>
        <taxon>Stramenopiles</taxon>
        <taxon>Ochrophyta</taxon>
        <taxon>Bacillariophyta</taxon>
        <taxon>Mediophyceae</taxon>
        <taxon>Biddulphiophycidae</taxon>
        <taxon>Eupodiscales</taxon>
        <taxon>Odontellaceae</taxon>
        <taxon>Odontella</taxon>
    </lineage>
</organism>